<name>A0A6J5QX23_9CAUD</name>
<protein>
    <submittedName>
        <fullName evidence="1">Uncharacterized protein</fullName>
    </submittedName>
</protein>
<reference evidence="1" key="1">
    <citation type="submission" date="2020-05" db="EMBL/GenBank/DDBJ databases">
        <authorList>
            <person name="Chiriac C."/>
            <person name="Salcher M."/>
            <person name="Ghai R."/>
            <person name="Kavagutti S V."/>
        </authorList>
    </citation>
    <scope>NUCLEOTIDE SEQUENCE</scope>
</reference>
<sequence>MSRRRPFGGWAPWDEIDQELAFFCETGCGRLWNETVTMYPDDTEGEATCTCGALVASGTDYADYLWQQEEAKEALRHREMENTI</sequence>
<gene>
    <name evidence="1" type="ORF">UFOVP1130_17</name>
</gene>
<organism evidence="1">
    <name type="scientific">uncultured Caudovirales phage</name>
    <dbReference type="NCBI Taxonomy" id="2100421"/>
    <lineage>
        <taxon>Viruses</taxon>
        <taxon>Duplodnaviria</taxon>
        <taxon>Heunggongvirae</taxon>
        <taxon>Uroviricota</taxon>
        <taxon>Caudoviricetes</taxon>
        <taxon>Peduoviridae</taxon>
        <taxon>Maltschvirus</taxon>
        <taxon>Maltschvirus maltsch</taxon>
    </lineage>
</organism>
<evidence type="ECO:0000313" key="1">
    <source>
        <dbReference type="EMBL" id="CAB4185225.1"/>
    </source>
</evidence>
<dbReference type="EMBL" id="LR797078">
    <property type="protein sequence ID" value="CAB4185225.1"/>
    <property type="molecule type" value="Genomic_DNA"/>
</dbReference>
<accession>A0A6J5QX23</accession>
<proteinExistence type="predicted"/>